<keyword evidence="4" id="KW-1185">Reference proteome</keyword>
<organism evidence="3 4">
    <name type="scientific">Advenella kashmirensis W13003</name>
    <dbReference type="NCBI Taxonomy" id="1424334"/>
    <lineage>
        <taxon>Bacteria</taxon>
        <taxon>Pseudomonadati</taxon>
        <taxon>Pseudomonadota</taxon>
        <taxon>Betaproteobacteria</taxon>
        <taxon>Burkholderiales</taxon>
        <taxon>Alcaligenaceae</taxon>
    </lineage>
</organism>
<feature type="domain" description="Acyl-CoA dehydrogenase C-terminal" evidence="2">
    <location>
        <begin position="239"/>
        <end position="373"/>
    </location>
</feature>
<dbReference type="STRING" id="1424334.W822_17455"/>
<dbReference type="PIRSF" id="PIRSF016578">
    <property type="entry name" value="HsaA"/>
    <property type="match status" value="1"/>
</dbReference>
<protein>
    <submittedName>
        <fullName evidence="3">Acyl-CoA dehydrogenase</fullName>
    </submittedName>
</protein>
<dbReference type="OrthoDB" id="6184213at2"/>
<evidence type="ECO:0000259" key="2">
    <source>
        <dbReference type="Pfam" id="PF08028"/>
    </source>
</evidence>
<dbReference type="AlphaFoldDB" id="V8QP20"/>
<dbReference type="Gene3D" id="1.20.140.10">
    <property type="entry name" value="Butyryl-CoA Dehydrogenase, subunit A, domain 3"/>
    <property type="match status" value="1"/>
</dbReference>
<evidence type="ECO:0000313" key="4">
    <source>
        <dbReference type="Proteomes" id="UP000018733"/>
    </source>
</evidence>
<accession>V8QP20</accession>
<dbReference type="InterPro" id="IPR046373">
    <property type="entry name" value="Acyl-CoA_Oxase/DH_mid-dom_sf"/>
</dbReference>
<dbReference type="GO" id="GO:0050660">
    <property type="term" value="F:flavin adenine dinucleotide binding"/>
    <property type="evidence" value="ECO:0007669"/>
    <property type="project" value="InterPro"/>
</dbReference>
<dbReference type="InterPro" id="IPR036250">
    <property type="entry name" value="AcylCo_DH-like_C"/>
</dbReference>
<dbReference type="GO" id="GO:0003995">
    <property type="term" value="F:acyl-CoA dehydrogenase activity"/>
    <property type="evidence" value="ECO:0007669"/>
    <property type="project" value="TreeGrafter"/>
</dbReference>
<sequence length="398" mass="42955">MSNTIPPFIPDELLQRITQGAAQRDAKRDQPFGLIQEMKTSGFGRQRLTRAFGGEGITLADTFSAALVVAEADPNLAHIWRNHHVVLERLLNTPSQHPLVKKLRARVLAGDLIGQANTELNHSQIGGNTPFFSKLVRKGTEYVLNGKKFYSTGALYSDWIYAPVSLEDDSRVVVILPKDRKGLHTIDDWMGMGQRLTGSGTTIFDNVNVEPDDILFATDIPEQYGPFGSTIAQLYLTSIVAGIVSALARDAAELLGKRKRNFYYAPHPAGAQDPLLLAALGEQQADAFAVRAIVLAAASVADHAHAALIAEDAQAGQLLQAAAAAAAKAKITVDRIAQHTASSLFDIAGASATLAHHNLDRHWRNIRTLSSHNPASHKAYALGNLRVNGVSLPAQGFF</sequence>
<dbReference type="GO" id="GO:0016712">
    <property type="term" value="F:oxidoreductase activity, acting on paired donors, with incorporation or reduction of molecular oxygen, reduced flavin or flavoprotein as one donor, and incorporation of one atom of oxygen"/>
    <property type="evidence" value="ECO:0007669"/>
    <property type="project" value="TreeGrafter"/>
</dbReference>
<dbReference type="SUPFAM" id="SSF56645">
    <property type="entry name" value="Acyl-CoA dehydrogenase NM domain-like"/>
    <property type="match status" value="1"/>
</dbReference>
<dbReference type="Gene3D" id="2.40.110.10">
    <property type="entry name" value="Butyryl-CoA Dehydrogenase, subunit A, domain 2"/>
    <property type="match status" value="1"/>
</dbReference>
<dbReference type="GO" id="GO:0005737">
    <property type="term" value="C:cytoplasm"/>
    <property type="evidence" value="ECO:0007669"/>
    <property type="project" value="TreeGrafter"/>
</dbReference>
<dbReference type="InterPro" id="IPR013107">
    <property type="entry name" value="Acyl-CoA_DH_C"/>
</dbReference>
<gene>
    <name evidence="3" type="ORF">W822_17455</name>
</gene>
<dbReference type="SUPFAM" id="SSF47203">
    <property type="entry name" value="Acyl-CoA dehydrogenase C-terminal domain-like"/>
    <property type="match status" value="1"/>
</dbReference>
<dbReference type="Pfam" id="PF08028">
    <property type="entry name" value="Acyl-CoA_dh_2"/>
    <property type="match status" value="1"/>
</dbReference>
<dbReference type="InterPro" id="IPR037069">
    <property type="entry name" value="AcylCoA_DH/ox_N_sf"/>
</dbReference>
<dbReference type="RefSeq" id="WP_024006428.1">
    <property type="nucleotide sequence ID" value="NZ_KI650981.1"/>
</dbReference>
<dbReference type="Gene3D" id="1.10.540.10">
    <property type="entry name" value="Acyl-CoA dehydrogenase/oxidase, N-terminal domain"/>
    <property type="match status" value="1"/>
</dbReference>
<dbReference type="PANTHER" id="PTHR48083">
    <property type="entry name" value="MEDIUM-CHAIN SPECIFIC ACYL-COA DEHYDROGENASE, MITOCHONDRIAL-RELATED"/>
    <property type="match status" value="1"/>
</dbReference>
<dbReference type="EMBL" id="AYXT01000012">
    <property type="protein sequence ID" value="ETF01068.1"/>
    <property type="molecule type" value="Genomic_DNA"/>
</dbReference>
<evidence type="ECO:0000256" key="1">
    <source>
        <dbReference type="ARBA" id="ARBA00023002"/>
    </source>
</evidence>
<dbReference type="HOGENOM" id="CLU_018204_10_0_4"/>
<evidence type="ECO:0000313" key="3">
    <source>
        <dbReference type="EMBL" id="ETF01068.1"/>
    </source>
</evidence>
<keyword evidence="1" id="KW-0560">Oxidoreductase</keyword>
<dbReference type="InterPro" id="IPR009100">
    <property type="entry name" value="AcylCoA_DH/oxidase_NM_dom_sf"/>
</dbReference>
<reference evidence="3 4" key="1">
    <citation type="journal article" date="2014" name="Genome Announc.">
        <title>Draft Genome Sequence of Advenella kashmirensis Strain W13003, a Polycyclic Aromatic Hydrocarbon-Degrading Bacterium.</title>
        <authorList>
            <person name="Wang X."/>
            <person name="Jin D."/>
            <person name="Zhou L."/>
            <person name="Wu L."/>
            <person name="An W."/>
            <person name="Zhao L."/>
        </authorList>
    </citation>
    <scope>NUCLEOTIDE SEQUENCE [LARGE SCALE GENOMIC DNA]</scope>
    <source>
        <strain evidence="3 4">W13003</strain>
    </source>
</reference>
<dbReference type="Proteomes" id="UP000018733">
    <property type="component" value="Unassembled WGS sequence"/>
</dbReference>
<dbReference type="PANTHER" id="PTHR48083:SF19">
    <property type="entry name" value="FLAVIN-DEPENDENT MONOOXYGENASE, OXYGENASE SUBUNIT HSAA"/>
    <property type="match status" value="1"/>
</dbReference>
<dbReference type="GO" id="GO:0033539">
    <property type="term" value="P:fatty acid beta-oxidation using acyl-CoA dehydrogenase"/>
    <property type="evidence" value="ECO:0007669"/>
    <property type="project" value="TreeGrafter"/>
</dbReference>
<comment type="caution">
    <text evidence="3">The sequence shown here is derived from an EMBL/GenBank/DDBJ whole genome shotgun (WGS) entry which is preliminary data.</text>
</comment>
<name>V8QP20_9BURK</name>
<dbReference type="InterPro" id="IPR050741">
    <property type="entry name" value="Acyl-CoA_dehydrogenase"/>
</dbReference>
<dbReference type="PATRIC" id="fig|1424334.3.peg.3507"/>
<dbReference type="eggNOG" id="COG1960">
    <property type="taxonomic scope" value="Bacteria"/>
</dbReference>
<proteinExistence type="predicted"/>